<dbReference type="SMART" id="SM00382">
    <property type="entry name" value="AAA"/>
    <property type="match status" value="1"/>
</dbReference>
<sequence length="364" mass="38421">MTLSVAIRKRLGDFALDMGFEAPGGVTVLFGRSGSGKTSVVNAVAGLMRPDAGRIALDGEVLFDGAAGRSVPVHRRRLGYVFQDSRLFPHLDIRQNLLYGRRARGLAGPGEMDRIVALLGLEGLLGRRPGALSGGEAQRVAIGRALLSEPRMLLMDEPLASLDAPRKAEILPYLEKLRAGTGLPILYVSHNLSEVARLATHLVVLDRGRVMKAGPAEALLSDPDLVPVMGLREAGAVLPARVAGHGADGLTELAVSGGTLWLPRIAAEPGTRLRVRILAQDVMIATERPTQISALNILPATVTALRPGEGPGMIAQLSIGQDTILARVTRRSADRLGLIEGRACFAVMKSVAVAPADVGQGLRV</sequence>
<dbReference type="InterPro" id="IPR017871">
    <property type="entry name" value="ABC_transporter-like_CS"/>
</dbReference>
<evidence type="ECO:0000256" key="2">
    <source>
        <dbReference type="ARBA" id="ARBA00022475"/>
    </source>
</evidence>
<dbReference type="AlphaFoldDB" id="A0A1N7L6Q6"/>
<evidence type="ECO:0000259" key="10">
    <source>
        <dbReference type="PROSITE" id="PS50893"/>
    </source>
</evidence>
<reference evidence="13" key="1">
    <citation type="submission" date="2017-01" db="EMBL/GenBank/DDBJ databases">
        <authorList>
            <person name="Varghese N."/>
            <person name="Submissions S."/>
        </authorList>
    </citation>
    <scope>NUCLEOTIDE SEQUENCE [LARGE SCALE GENOMIC DNA]</scope>
    <source>
        <strain evidence="13">DSM 29430</strain>
    </source>
</reference>
<dbReference type="PROSITE" id="PS50893">
    <property type="entry name" value="ABC_TRANSPORTER_2"/>
    <property type="match status" value="1"/>
</dbReference>
<evidence type="ECO:0000256" key="5">
    <source>
        <dbReference type="ARBA" id="ARBA00022741"/>
    </source>
</evidence>
<accession>A0A1N7L6Q6</accession>
<keyword evidence="13" id="KW-1185">Reference proteome</keyword>
<dbReference type="InterPro" id="IPR027417">
    <property type="entry name" value="P-loop_NTPase"/>
</dbReference>
<keyword evidence="4" id="KW-0997">Cell inner membrane</keyword>
<dbReference type="Proteomes" id="UP000186684">
    <property type="component" value="Unassembled WGS sequence"/>
</dbReference>
<evidence type="ECO:0000256" key="6">
    <source>
        <dbReference type="ARBA" id="ARBA00022840"/>
    </source>
</evidence>
<dbReference type="SUPFAM" id="SSF50331">
    <property type="entry name" value="MOP-like"/>
    <property type="match status" value="1"/>
</dbReference>
<keyword evidence="1" id="KW-0813">Transport</keyword>
<evidence type="ECO:0000256" key="7">
    <source>
        <dbReference type="ARBA" id="ARBA00022967"/>
    </source>
</evidence>
<evidence type="ECO:0000256" key="4">
    <source>
        <dbReference type="ARBA" id="ARBA00022519"/>
    </source>
</evidence>
<gene>
    <name evidence="12" type="ORF">SAMN05421759_102426</name>
</gene>
<evidence type="ECO:0000256" key="8">
    <source>
        <dbReference type="ARBA" id="ARBA00023136"/>
    </source>
</evidence>
<dbReference type="STRING" id="633194.SAMN05421759_102426"/>
<dbReference type="InterPro" id="IPR008995">
    <property type="entry name" value="Mo/tungstate-bd_C_term_dom"/>
</dbReference>
<dbReference type="Pfam" id="PF03459">
    <property type="entry name" value="TOBE"/>
    <property type="match status" value="1"/>
</dbReference>
<keyword evidence="5" id="KW-0547">Nucleotide-binding</keyword>
<evidence type="ECO:0000256" key="3">
    <source>
        <dbReference type="ARBA" id="ARBA00022505"/>
    </source>
</evidence>
<dbReference type="GO" id="GO:0140359">
    <property type="term" value="F:ABC-type transporter activity"/>
    <property type="evidence" value="ECO:0007669"/>
    <property type="project" value="InterPro"/>
</dbReference>
<dbReference type="Pfam" id="PF00005">
    <property type="entry name" value="ABC_tran"/>
    <property type="match status" value="1"/>
</dbReference>
<feature type="domain" description="Mop" evidence="11">
    <location>
        <begin position="291"/>
        <end position="357"/>
    </location>
</feature>
<dbReference type="EMBL" id="FTOQ01000002">
    <property type="protein sequence ID" value="SIS69481.1"/>
    <property type="molecule type" value="Genomic_DNA"/>
</dbReference>
<evidence type="ECO:0000313" key="13">
    <source>
        <dbReference type="Proteomes" id="UP000186684"/>
    </source>
</evidence>
<dbReference type="InterPro" id="IPR003593">
    <property type="entry name" value="AAA+_ATPase"/>
</dbReference>
<dbReference type="Gene3D" id="3.40.50.300">
    <property type="entry name" value="P-loop containing nucleotide triphosphate hydrolases"/>
    <property type="match status" value="1"/>
</dbReference>
<keyword evidence="3 9" id="KW-0500">Molybdenum</keyword>
<dbReference type="GO" id="GO:0005524">
    <property type="term" value="F:ATP binding"/>
    <property type="evidence" value="ECO:0007669"/>
    <property type="project" value="UniProtKB-KW"/>
</dbReference>
<keyword evidence="2" id="KW-1003">Cell membrane</keyword>
<dbReference type="InterPro" id="IPR004606">
    <property type="entry name" value="Mop_domain"/>
</dbReference>
<keyword evidence="8" id="KW-0472">Membrane</keyword>
<organism evidence="12 13">
    <name type="scientific">Roseivivax lentus</name>
    <dbReference type="NCBI Taxonomy" id="633194"/>
    <lineage>
        <taxon>Bacteria</taxon>
        <taxon>Pseudomonadati</taxon>
        <taxon>Pseudomonadota</taxon>
        <taxon>Alphaproteobacteria</taxon>
        <taxon>Rhodobacterales</taxon>
        <taxon>Roseobacteraceae</taxon>
        <taxon>Roseivivax</taxon>
    </lineage>
</organism>
<dbReference type="GO" id="GO:0015098">
    <property type="term" value="F:molybdate ion transmembrane transporter activity"/>
    <property type="evidence" value="ECO:0007669"/>
    <property type="project" value="InterPro"/>
</dbReference>
<dbReference type="RefSeq" id="WP_076445873.1">
    <property type="nucleotide sequence ID" value="NZ_FTOQ01000002.1"/>
</dbReference>
<evidence type="ECO:0000256" key="9">
    <source>
        <dbReference type="PROSITE-ProRule" id="PRU01213"/>
    </source>
</evidence>
<protein>
    <submittedName>
        <fullName evidence="12">Molybdate transport system ATP-binding protein</fullName>
    </submittedName>
</protein>
<dbReference type="PROSITE" id="PS51866">
    <property type="entry name" value="MOP"/>
    <property type="match status" value="1"/>
</dbReference>
<dbReference type="PANTHER" id="PTHR43514">
    <property type="entry name" value="ABC TRANSPORTER I FAMILY MEMBER 10"/>
    <property type="match status" value="1"/>
</dbReference>
<dbReference type="InterPro" id="IPR003439">
    <property type="entry name" value="ABC_transporter-like_ATP-bd"/>
</dbReference>
<dbReference type="OrthoDB" id="9802264at2"/>
<proteinExistence type="predicted"/>
<dbReference type="SUPFAM" id="SSF52540">
    <property type="entry name" value="P-loop containing nucleoside triphosphate hydrolases"/>
    <property type="match status" value="1"/>
</dbReference>
<dbReference type="PANTHER" id="PTHR43514:SF4">
    <property type="entry name" value="ABC TRANSPORTER I FAMILY MEMBER 10"/>
    <property type="match status" value="1"/>
</dbReference>
<dbReference type="GO" id="GO:0016887">
    <property type="term" value="F:ATP hydrolysis activity"/>
    <property type="evidence" value="ECO:0007669"/>
    <property type="project" value="InterPro"/>
</dbReference>
<dbReference type="Gene3D" id="2.40.50.100">
    <property type="match status" value="1"/>
</dbReference>
<dbReference type="InterPro" id="IPR005116">
    <property type="entry name" value="Transp-assoc_OB_typ1"/>
</dbReference>
<dbReference type="GO" id="GO:0016020">
    <property type="term" value="C:membrane"/>
    <property type="evidence" value="ECO:0007669"/>
    <property type="project" value="InterPro"/>
</dbReference>
<dbReference type="InterPro" id="IPR011868">
    <property type="entry name" value="ModC_ABC_ATP-bd"/>
</dbReference>
<keyword evidence="7" id="KW-1278">Translocase</keyword>
<name>A0A1N7L6Q6_9RHOB</name>
<dbReference type="NCBIfam" id="TIGR02142">
    <property type="entry name" value="modC_ABC"/>
    <property type="match status" value="1"/>
</dbReference>
<keyword evidence="6 12" id="KW-0067">ATP-binding</keyword>
<evidence type="ECO:0000259" key="11">
    <source>
        <dbReference type="PROSITE" id="PS51866"/>
    </source>
</evidence>
<evidence type="ECO:0000313" key="12">
    <source>
        <dbReference type="EMBL" id="SIS69481.1"/>
    </source>
</evidence>
<feature type="domain" description="ABC transporter" evidence="10">
    <location>
        <begin position="2"/>
        <end position="232"/>
    </location>
</feature>
<evidence type="ECO:0000256" key="1">
    <source>
        <dbReference type="ARBA" id="ARBA00022448"/>
    </source>
</evidence>
<dbReference type="InterPro" id="IPR050334">
    <property type="entry name" value="Molybdenum_import_ModC"/>
</dbReference>
<dbReference type="PROSITE" id="PS00211">
    <property type="entry name" value="ABC_TRANSPORTER_1"/>
    <property type="match status" value="1"/>
</dbReference>